<proteinExistence type="predicted"/>
<keyword evidence="2" id="KW-1185">Reference proteome</keyword>
<reference evidence="1 2" key="1">
    <citation type="journal article" date="2023" name="Sci. Data">
        <title>Genome assembly of the Korean intertidal mud-creeper Batillaria attramentaria.</title>
        <authorList>
            <person name="Patra A.K."/>
            <person name="Ho P.T."/>
            <person name="Jun S."/>
            <person name="Lee S.J."/>
            <person name="Kim Y."/>
            <person name="Won Y.J."/>
        </authorList>
    </citation>
    <scope>NUCLEOTIDE SEQUENCE [LARGE SCALE GENOMIC DNA]</scope>
    <source>
        <strain evidence="1">Wonlab-2016</strain>
    </source>
</reference>
<accession>A0ABD0K816</accession>
<gene>
    <name evidence="1" type="ORF">BaRGS_00025518</name>
</gene>
<dbReference type="Proteomes" id="UP001519460">
    <property type="component" value="Unassembled WGS sequence"/>
</dbReference>
<evidence type="ECO:0000313" key="2">
    <source>
        <dbReference type="Proteomes" id="UP001519460"/>
    </source>
</evidence>
<organism evidence="1 2">
    <name type="scientific">Batillaria attramentaria</name>
    <dbReference type="NCBI Taxonomy" id="370345"/>
    <lineage>
        <taxon>Eukaryota</taxon>
        <taxon>Metazoa</taxon>
        <taxon>Spiralia</taxon>
        <taxon>Lophotrochozoa</taxon>
        <taxon>Mollusca</taxon>
        <taxon>Gastropoda</taxon>
        <taxon>Caenogastropoda</taxon>
        <taxon>Sorbeoconcha</taxon>
        <taxon>Cerithioidea</taxon>
        <taxon>Batillariidae</taxon>
        <taxon>Batillaria</taxon>
    </lineage>
</organism>
<dbReference type="EMBL" id="JACVVK020000230">
    <property type="protein sequence ID" value="KAK7483225.1"/>
    <property type="molecule type" value="Genomic_DNA"/>
</dbReference>
<protein>
    <submittedName>
        <fullName evidence="1">Uncharacterized protein</fullName>
    </submittedName>
</protein>
<dbReference type="AlphaFoldDB" id="A0ABD0K816"/>
<name>A0ABD0K816_9CAEN</name>
<sequence length="120" mass="12802">MDWEVGTIHPTPRAGDTADLRVPLLSYFLPSGAGNSIHLCGPLAGASVDKFNVALTSERRATEVEVLYPPTRGDPITTGWLLASTTTCQSWRSHGASHPDFGDVLLYCSTVLETAGQFGV</sequence>
<evidence type="ECO:0000313" key="1">
    <source>
        <dbReference type="EMBL" id="KAK7483225.1"/>
    </source>
</evidence>
<comment type="caution">
    <text evidence="1">The sequence shown here is derived from an EMBL/GenBank/DDBJ whole genome shotgun (WGS) entry which is preliminary data.</text>
</comment>